<dbReference type="Proteomes" id="UP000093309">
    <property type="component" value="Unassembled WGS sequence"/>
</dbReference>
<accession>A0A1C1A9G7</accession>
<dbReference type="STRING" id="512399.A8709_27375"/>
<evidence type="ECO:0000313" key="2">
    <source>
        <dbReference type="Proteomes" id="UP000093309"/>
    </source>
</evidence>
<sequence>MDLDNNMQKLTVAKIIYWLQHAEYMGPSQNEFISHGGGPNEFVMKSKDGKVIRMIDAFDPISIVISNGVMTSGVSVSDQVTINYDNKSLRLKSPDLKRWIENDMKTIIEDYIKA</sequence>
<reference evidence="2" key="1">
    <citation type="submission" date="2016-05" db="EMBL/GenBank/DDBJ databases">
        <title>Paenibacillus oryzae. sp. nov., isolated from the rice root.</title>
        <authorList>
            <person name="Zhang J."/>
            <person name="Zhang X."/>
        </authorList>
    </citation>
    <scope>NUCLEOTIDE SEQUENCE [LARGE SCALE GENOMIC DNA]</scope>
    <source>
        <strain evidence="2">KCTC13222</strain>
    </source>
</reference>
<comment type="caution">
    <text evidence="1">The sequence shown here is derived from an EMBL/GenBank/DDBJ whole genome shotgun (WGS) entry which is preliminary data.</text>
</comment>
<name>A0A1C1A9G7_9BACL</name>
<organism evidence="1 2">
    <name type="scientific">Paenibacillus pectinilyticus</name>
    <dbReference type="NCBI Taxonomy" id="512399"/>
    <lineage>
        <taxon>Bacteria</taxon>
        <taxon>Bacillati</taxon>
        <taxon>Bacillota</taxon>
        <taxon>Bacilli</taxon>
        <taxon>Bacillales</taxon>
        <taxon>Paenibacillaceae</taxon>
        <taxon>Paenibacillus</taxon>
    </lineage>
</organism>
<gene>
    <name evidence="1" type="ORF">A8709_27375</name>
</gene>
<dbReference type="AlphaFoldDB" id="A0A1C1A9G7"/>
<evidence type="ECO:0000313" key="1">
    <source>
        <dbReference type="EMBL" id="OCT17255.1"/>
    </source>
</evidence>
<protein>
    <submittedName>
        <fullName evidence="1">Uncharacterized protein</fullName>
    </submittedName>
</protein>
<dbReference type="EMBL" id="LYPC01000001">
    <property type="protein sequence ID" value="OCT17255.1"/>
    <property type="molecule type" value="Genomic_DNA"/>
</dbReference>
<keyword evidence="2" id="KW-1185">Reference proteome</keyword>
<proteinExistence type="predicted"/>